<accession>A0A5B7GWU7</accession>
<comment type="caution">
    <text evidence="1">The sequence shown here is derived from an EMBL/GenBank/DDBJ whole genome shotgun (WGS) entry which is preliminary data.</text>
</comment>
<proteinExistence type="predicted"/>
<dbReference type="EMBL" id="VSRR010019009">
    <property type="protein sequence ID" value="MPC61845.1"/>
    <property type="molecule type" value="Genomic_DNA"/>
</dbReference>
<organism evidence="1 2">
    <name type="scientific">Portunus trituberculatus</name>
    <name type="common">Swimming crab</name>
    <name type="synonym">Neptunus trituberculatus</name>
    <dbReference type="NCBI Taxonomy" id="210409"/>
    <lineage>
        <taxon>Eukaryota</taxon>
        <taxon>Metazoa</taxon>
        <taxon>Ecdysozoa</taxon>
        <taxon>Arthropoda</taxon>
        <taxon>Crustacea</taxon>
        <taxon>Multicrustacea</taxon>
        <taxon>Malacostraca</taxon>
        <taxon>Eumalacostraca</taxon>
        <taxon>Eucarida</taxon>
        <taxon>Decapoda</taxon>
        <taxon>Pleocyemata</taxon>
        <taxon>Brachyura</taxon>
        <taxon>Eubrachyura</taxon>
        <taxon>Portunoidea</taxon>
        <taxon>Portunidae</taxon>
        <taxon>Portuninae</taxon>
        <taxon>Portunus</taxon>
    </lineage>
</organism>
<name>A0A5B7GWU7_PORTR</name>
<evidence type="ECO:0000313" key="2">
    <source>
        <dbReference type="Proteomes" id="UP000324222"/>
    </source>
</evidence>
<dbReference type="AlphaFoldDB" id="A0A5B7GWU7"/>
<gene>
    <name evidence="1" type="ORF">E2C01_055922</name>
</gene>
<evidence type="ECO:0000313" key="1">
    <source>
        <dbReference type="EMBL" id="MPC61845.1"/>
    </source>
</evidence>
<keyword evidence="2" id="KW-1185">Reference proteome</keyword>
<sequence>MNGAVFVKIKICLPYRKVAGEYEGYRSGDNGKQARGKEGKQRGRIVPNVNPLLDTTSLLFAISDLHYGGRILFGSRLIT</sequence>
<dbReference type="Proteomes" id="UP000324222">
    <property type="component" value="Unassembled WGS sequence"/>
</dbReference>
<protein>
    <submittedName>
        <fullName evidence="1">Uncharacterized protein</fullName>
    </submittedName>
</protein>
<reference evidence="1 2" key="1">
    <citation type="submission" date="2019-05" db="EMBL/GenBank/DDBJ databases">
        <title>Another draft genome of Portunus trituberculatus and its Hox gene families provides insights of decapod evolution.</title>
        <authorList>
            <person name="Jeong J.-H."/>
            <person name="Song I."/>
            <person name="Kim S."/>
            <person name="Choi T."/>
            <person name="Kim D."/>
            <person name="Ryu S."/>
            <person name="Kim W."/>
        </authorList>
    </citation>
    <scope>NUCLEOTIDE SEQUENCE [LARGE SCALE GENOMIC DNA]</scope>
    <source>
        <tissue evidence="1">Muscle</tissue>
    </source>
</reference>